<dbReference type="EMBL" id="JABFOR010000035">
    <property type="protein sequence ID" value="NOJ73054.1"/>
    <property type="molecule type" value="Genomic_DNA"/>
</dbReference>
<reference evidence="1 2" key="1">
    <citation type="submission" date="2020-05" db="EMBL/GenBank/DDBJ databases">
        <title>Whole genome sequencing and identification of novel metabolites from Paenibacillus alvei strain JR949.</title>
        <authorList>
            <person name="Rajendhran J."/>
            <person name="Sree Pranav P."/>
            <person name="Mahalakshmi B."/>
            <person name="Karthikeyan R."/>
        </authorList>
    </citation>
    <scope>NUCLEOTIDE SEQUENCE [LARGE SCALE GENOMIC DNA]</scope>
    <source>
        <strain evidence="1 2">JR949</strain>
    </source>
</reference>
<accession>A0AAP6ZZZ6</accession>
<dbReference type="Proteomes" id="UP000552038">
    <property type="component" value="Unassembled WGS sequence"/>
</dbReference>
<gene>
    <name evidence="1" type="ORF">HMI46_21185</name>
</gene>
<comment type="caution">
    <text evidence="1">The sequence shown here is derived from an EMBL/GenBank/DDBJ whole genome shotgun (WGS) entry which is preliminary data.</text>
</comment>
<sequence length="148" mass="17197">MKRLLILVVMLLIMAVLFKPFKANAEFKSISELEDSKLYPDMLVLMLLPQIQDAVKSYYSKVLTVEPVIYPYEIDIVEAKRDDENPNHRGYDFFLIFEVNPVVGPHIAVGKDLIAFELSPRIPNTVKMKSYQHIQTNELPPNWQHILR</sequence>
<organism evidence="1 2">
    <name type="scientific">Paenibacillus alvei</name>
    <name type="common">Bacillus alvei</name>
    <dbReference type="NCBI Taxonomy" id="44250"/>
    <lineage>
        <taxon>Bacteria</taxon>
        <taxon>Bacillati</taxon>
        <taxon>Bacillota</taxon>
        <taxon>Bacilli</taxon>
        <taxon>Bacillales</taxon>
        <taxon>Paenibacillaceae</taxon>
        <taxon>Paenibacillus</taxon>
    </lineage>
</organism>
<proteinExistence type="predicted"/>
<protein>
    <submittedName>
        <fullName evidence="1">DUF3888 domain-containing protein</fullName>
    </submittedName>
</protein>
<name>A0AAP6ZZZ6_PAEAL</name>
<evidence type="ECO:0000313" key="2">
    <source>
        <dbReference type="Proteomes" id="UP000552038"/>
    </source>
</evidence>
<evidence type="ECO:0000313" key="1">
    <source>
        <dbReference type="EMBL" id="NOJ73054.1"/>
    </source>
</evidence>
<dbReference type="AlphaFoldDB" id="A0AAP6ZZZ6"/>
<dbReference type="RefSeq" id="WP_171418647.1">
    <property type="nucleotide sequence ID" value="NZ_JABFOR010000035.1"/>
</dbReference>
<dbReference type="Pfam" id="PF13027">
    <property type="entry name" value="DUF3888"/>
    <property type="match status" value="1"/>
</dbReference>
<dbReference type="InterPro" id="IPR024984">
    <property type="entry name" value="DUF3888"/>
</dbReference>